<proteinExistence type="predicted"/>
<organism evidence="1 2">
    <name type="scientific">Lindgomyces ingoldianus</name>
    <dbReference type="NCBI Taxonomy" id="673940"/>
    <lineage>
        <taxon>Eukaryota</taxon>
        <taxon>Fungi</taxon>
        <taxon>Dikarya</taxon>
        <taxon>Ascomycota</taxon>
        <taxon>Pezizomycotina</taxon>
        <taxon>Dothideomycetes</taxon>
        <taxon>Pleosporomycetidae</taxon>
        <taxon>Pleosporales</taxon>
        <taxon>Lindgomycetaceae</taxon>
        <taxon>Lindgomyces</taxon>
    </lineage>
</organism>
<protein>
    <submittedName>
        <fullName evidence="1">Branched-chain amino acid aminotransferase II</fullName>
    </submittedName>
</protein>
<name>A0ACB6R2D5_9PLEO</name>
<keyword evidence="2" id="KW-1185">Reference proteome</keyword>
<keyword evidence="1" id="KW-0808">Transferase</keyword>
<dbReference type="Proteomes" id="UP000799755">
    <property type="component" value="Unassembled WGS sequence"/>
</dbReference>
<evidence type="ECO:0000313" key="1">
    <source>
        <dbReference type="EMBL" id="KAF2472677.1"/>
    </source>
</evidence>
<evidence type="ECO:0000313" key="2">
    <source>
        <dbReference type="Proteomes" id="UP000799755"/>
    </source>
</evidence>
<keyword evidence="1" id="KW-0032">Aminotransferase</keyword>
<reference evidence="1" key="1">
    <citation type="journal article" date="2020" name="Stud. Mycol.">
        <title>101 Dothideomycetes genomes: a test case for predicting lifestyles and emergence of pathogens.</title>
        <authorList>
            <person name="Haridas S."/>
            <person name="Albert R."/>
            <person name="Binder M."/>
            <person name="Bloem J."/>
            <person name="Labutti K."/>
            <person name="Salamov A."/>
            <person name="Andreopoulos B."/>
            <person name="Baker S."/>
            <person name="Barry K."/>
            <person name="Bills G."/>
            <person name="Bluhm B."/>
            <person name="Cannon C."/>
            <person name="Castanera R."/>
            <person name="Culley D."/>
            <person name="Daum C."/>
            <person name="Ezra D."/>
            <person name="Gonzalez J."/>
            <person name="Henrissat B."/>
            <person name="Kuo A."/>
            <person name="Liang C."/>
            <person name="Lipzen A."/>
            <person name="Lutzoni F."/>
            <person name="Magnuson J."/>
            <person name="Mondo S."/>
            <person name="Nolan M."/>
            <person name="Ohm R."/>
            <person name="Pangilinan J."/>
            <person name="Park H.-J."/>
            <person name="Ramirez L."/>
            <person name="Alfaro M."/>
            <person name="Sun H."/>
            <person name="Tritt A."/>
            <person name="Yoshinaga Y."/>
            <person name="Zwiers L.-H."/>
            <person name="Turgeon B."/>
            <person name="Goodwin S."/>
            <person name="Spatafora J."/>
            <person name="Crous P."/>
            <person name="Grigoriev I."/>
        </authorList>
    </citation>
    <scope>NUCLEOTIDE SEQUENCE</scope>
    <source>
        <strain evidence="1">ATCC 200398</strain>
    </source>
</reference>
<gene>
    <name evidence="1" type="ORF">BDR25DRAFT_10971</name>
</gene>
<dbReference type="EMBL" id="MU003501">
    <property type="protein sequence ID" value="KAF2472677.1"/>
    <property type="molecule type" value="Genomic_DNA"/>
</dbReference>
<sequence>MSTTQAFPPPPKEDIDWAKLGASAVEDDGHAECQYDAKTGCWSEPVLVKDAYIKVHGLAPGLNYGMQAYEGMKAYRSPEDQIYVFRPADHAARMVTSCATVSIPAIPPPIFLRAVNLAVARNARLVPPHASPALLYIRPVAFACDAHLALTRPQHFRFAVYVAPATAYHGVAASSQDVLVMESFDRAAPRGTGHAKVGGNYAPVVRWSDDAKARGFGLTLHLDSRTQTEVEEFSTSGFVGVRCETGGRRFVLTVPDSESIVASVTSDSVLALARAKGWGVEKRRIHFSELRYFSEVFALGTAAALVPIKSITRESTGDKFVFNGGNAGPGPCATELTHALTDMLKGRSSDEFGWRVRVQDVPESTVLDAADGVASDRSDVYDDRKSLPALDMVQIKA</sequence>
<comment type="caution">
    <text evidence="1">The sequence shown here is derived from an EMBL/GenBank/DDBJ whole genome shotgun (WGS) entry which is preliminary data.</text>
</comment>
<accession>A0ACB6R2D5</accession>